<dbReference type="OrthoDB" id="2823490at2759"/>
<sequence length="335" mass="37961">MSPLLSLPRELRDTIIDRVLSSARLAPPTISSAESNRCAPPSYEGPQDPGFDSWPYGQSHVRFEQPAYISNSYPLFLTNHQLAAETASALRRLSLPYELDVMQVDEAELWPTWLSVPVLTSKLDVVNVTFRATGFAKKRSMWKRGCGAPPYMLWCFYYLLEHVLKRGPVGKTSASWDREVSIKTLNLNFVGNNHVSPGDPSDSRDIKYTYSADPDENTNNMDLRPEWVADFLDSELWGLLGMGNSGAAYGKILHERVGSIQFMVNGETKENLNLTNILHELNPTSKHDTFGHVAPEERLSAFWKWKEETARKRMELGFLGVGDEDLDEDWREQYG</sequence>
<evidence type="ECO:0000313" key="1">
    <source>
        <dbReference type="EMBL" id="KAF2801804.1"/>
    </source>
</evidence>
<reference evidence="3" key="3">
    <citation type="submission" date="2025-04" db="UniProtKB">
        <authorList>
            <consortium name="RefSeq"/>
        </authorList>
    </citation>
    <scope>IDENTIFICATION</scope>
    <source>
        <strain evidence="3">CBS 304.34</strain>
    </source>
</reference>
<organism evidence="1">
    <name type="scientific">Mytilinidion resinicola</name>
    <dbReference type="NCBI Taxonomy" id="574789"/>
    <lineage>
        <taxon>Eukaryota</taxon>
        <taxon>Fungi</taxon>
        <taxon>Dikarya</taxon>
        <taxon>Ascomycota</taxon>
        <taxon>Pezizomycotina</taxon>
        <taxon>Dothideomycetes</taxon>
        <taxon>Pleosporomycetidae</taxon>
        <taxon>Mytilinidiales</taxon>
        <taxon>Mytilinidiaceae</taxon>
        <taxon>Mytilinidion</taxon>
    </lineage>
</organism>
<name>A0A6A6Y1B9_9PEZI</name>
<dbReference type="GeneID" id="54462361"/>
<dbReference type="EMBL" id="MU003727">
    <property type="protein sequence ID" value="KAF2801804.1"/>
    <property type="molecule type" value="Genomic_DNA"/>
</dbReference>
<reference evidence="3" key="2">
    <citation type="submission" date="2020-04" db="EMBL/GenBank/DDBJ databases">
        <authorList>
            <consortium name="NCBI Genome Project"/>
        </authorList>
    </citation>
    <scope>NUCLEOTIDE SEQUENCE</scope>
    <source>
        <strain evidence="3">CBS 304.34</strain>
    </source>
</reference>
<reference evidence="1 3" key="1">
    <citation type="journal article" date="2020" name="Stud. Mycol.">
        <title>101 Dothideomycetes genomes: a test case for predicting lifestyles and emergence of pathogens.</title>
        <authorList>
            <person name="Haridas S."/>
            <person name="Albert R."/>
            <person name="Binder M."/>
            <person name="Bloem J."/>
            <person name="Labutti K."/>
            <person name="Salamov A."/>
            <person name="Andreopoulos B."/>
            <person name="Baker S."/>
            <person name="Barry K."/>
            <person name="Bills G."/>
            <person name="Bluhm B."/>
            <person name="Cannon C."/>
            <person name="Castanera R."/>
            <person name="Culley D."/>
            <person name="Daum C."/>
            <person name="Ezra D."/>
            <person name="Gonzalez J."/>
            <person name="Henrissat B."/>
            <person name="Kuo A."/>
            <person name="Liang C."/>
            <person name="Lipzen A."/>
            <person name="Lutzoni F."/>
            <person name="Magnuson J."/>
            <person name="Mondo S."/>
            <person name="Nolan M."/>
            <person name="Ohm R."/>
            <person name="Pangilinan J."/>
            <person name="Park H.-J."/>
            <person name="Ramirez L."/>
            <person name="Alfaro M."/>
            <person name="Sun H."/>
            <person name="Tritt A."/>
            <person name="Yoshinaga Y."/>
            <person name="Zwiers L.-H."/>
            <person name="Turgeon B."/>
            <person name="Goodwin S."/>
            <person name="Spatafora J."/>
            <person name="Crous P."/>
            <person name="Grigoriev I."/>
        </authorList>
    </citation>
    <scope>NUCLEOTIDE SEQUENCE</scope>
    <source>
        <strain evidence="1 3">CBS 304.34</strain>
    </source>
</reference>
<gene>
    <name evidence="1 3" type="ORF">BDZ99DRAFT_469329</name>
</gene>
<keyword evidence="2" id="KW-1185">Reference proteome</keyword>
<proteinExistence type="predicted"/>
<dbReference type="AlphaFoldDB" id="A0A6A6Y1B9"/>
<dbReference type="RefSeq" id="XP_033568768.1">
    <property type="nucleotide sequence ID" value="XM_033721468.1"/>
</dbReference>
<evidence type="ECO:0000313" key="2">
    <source>
        <dbReference type="Proteomes" id="UP000504636"/>
    </source>
</evidence>
<evidence type="ECO:0000313" key="3">
    <source>
        <dbReference type="RefSeq" id="XP_033568768.1"/>
    </source>
</evidence>
<protein>
    <submittedName>
        <fullName evidence="1 3">Uncharacterized protein</fullName>
    </submittedName>
</protein>
<dbReference type="Proteomes" id="UP000504636">
    <property type="component" value="Unplaced"/>
</dbReference>
<accession>A0A6A6Y1B9</accession>